<feature type="non-terminal residue" evidence="7">
    <location>
        <position position="81"/>
    </location>
</feature>
<evidence type="ECO:0000313" key="8">
    <source>
        <dbReference type="Proteomes" id="UP001199644"/>
    </source>
</evidence>
<keyword evidence="4" id="KW-0378">Hydrolase</keyword>
<dbReference type="EMBL" id="JAJUOL010001341">
    <property type="protein sequence ID" value="MCH3853851.1"/>
    <property type="molecule type" value="Genomic_DNA"/>
</dbReference>
<keyword evidence="3" id="KW-0645">Protease</keyword>
<evidence type="ECO:0000256" key="2">
    <source>
        <dbReference type="ARBA" id="ARBA00022438"/>
    </source>
</evidence>
<gene>
    <name evidence="7" type="ORF">LZC39_17340</name>
</gene>
<comment type="caution">
    <text evidence="7">The sequence shown here is derived from an EMBL/GenBank/DDBJ whole genome shotgun (WGS) entry which is preliminary data.</text>
</comment>
<comment type="similarity">
    <text evidence="1">Belongs to the peptidase M17 family.</text>
</comment>
<dbReference type="Gene3D" id="3.40.630.10">
    <property type="entry name" value="Zn peptidases"/>
    <property type="match status" value="1"/>
</dbReference>
<feature type="non-terminal residue" evidence="7">
    <location>
        <position position="1"/>
    </location>
</feature>
<dbReference type="InterPro" id="IPR011356">
    <property type="entry name" value="Leucine_aapep/pepB"/>
</dbReference>
<evidence type="ECO:0000256" key="5">
    <source>
        <dbReference type="ARBA" id="ARBA00023211"/>
    </source>
</evidence>
<dbReference type="GO" id="GO:0006508">
    <property type="term" value="P:proteolysis"/>
    <property type="evidence" value="ECO:0007669"/>
    <property type="project" value="UniProtKB-KW"/>
</dbReference>
<organism evidence="7 8">
    <name type="scientific">Campylobacter jejuni</name>
    <dbReference type="NCBI Taxonomy" id="197"/>
    <lineage>
        <taxon>Bacteria</taxon>
        <taxon>Pseudomonadati</taxon>
        <taxon>Campylobacterota</taxon>
        <taxon>Epsilonproteobacteria</taxon>
        <taxon>Campylobacterales</taxon>
        <taxon>Campylobacteraceae</taxon>
        <taxon>Campylobacter</taxon>
    </lineage>
</organism>
<dbReference type="SUPFAM" id="SSF53187">
    <property type="entry name" value="Zn-dependent exopeptidases"/>
    <property type="match status" value="1"/>
</dbReference>
<evidence type="ECO:0000313" key="7">
    <source>
        <dbReference type="EMBL" id="MCH3853851.1"/>
    </source>
</evidence>
<dbReference type="PRINTS" id="PR00481">
    <property type="entry name" value="LAMNOPPTDASE"/>
</dbReference>
<dbReference type="AlphaFoldDB" id="A0AAW5EM50"/>
<dbReference type="Proteomes" id="UP001199644">
    <property type="component" value="Unassembled WGS sequence"/>
</dbReference>
<reference evidence="7" key="1">
    <citation type="submission" date="2021-12" db="EMBL/GenBank/DDBJ databases">
        <title>Prevalence of phenicol resistance gene fexA in Campylobacter isolated from poultry supply chain.</title>
        <authorList>
            <person name="Tang B."/>
            <person name="Zheng X."/>
            <person name="Lin J."/>
            <person name="Lin R."/>
            <person name="Yang H."/>
            <person name="Shen Z."/>
            <person name="Xia F."/>
        </authorList>
    </citation>
    <scope>NUCLEOTIDE SEQUENCE</scope>
    <source>
        <strain evidence="7">CJHN2011004</strain>
    </source>
</reference>
<dbReference type="PANTHER" id="PTHR11963">
    <property type="entry name" value="LEUCINE AMINOPEPTIDASE-RELATED"/>
    <property type="match status" value="1"/>
</dbReference>
<evidence type="ECO:0000256" key="1">
    <source>
        <dbReference type="ARBA" id="ARBA00009528"/>
    </source>
</evidence>
<dbReference type="GO" id="GO:0005737">
    <property type="term" value="C:cytoplasm"/>
    <property type="evidence" value="ECO:0007669"/>
    <property type="project" value="InterPro"/>
</dbReference>
<evidence type="ECO:0000256" key="3">
    <source>
        <dbReference type="ARBA" id="ARBA00022670"/>
    </source>
</evidence>
<name>A0AAW5EM50_CAMJU</name>
<dbReference type="InterPro" id="IPR000819">
    <property type="entry name" value="Peptidase_M17_C"/>
</dbReference>
<evidence type="ECO:0000259" key="6">
    <source>
        <dbReference type="Pfam" id="PF00883"/>
    </source>
</evidence>
<dbReference type="PANTHER" id="PTHR11963:SF23">
    <property type="entry name" value="CYTOSOL AMINOPEPTIDASE"/>
    <property type="match status" value="1"/>
</dbReference>
<feature type="domain" description="Cytosol aminopeptidase" evidence="6">
    <location>
        <begin position="1"/>
        <end position="80"/>
    </location>
</feature>
<accession>A0AAW5EM50</accession>
<proteinExistence type="inferred from homology"/>
<evidence type="ECO:0000256" key="4">
    <source>
        <dbReference type="ARBA" id="ARBA00022801"/>
    </source>
</evidence>
<dbReference type="GO" id="GO:0070006">
    <property type="term" value="F:metalloaminopeptidase activity"/>
    <property type="evidence" value="ECO:0007669"/>
    <property type="project" value="InterPro"/>
</dbReference>
<dbReference type="Pfam" id="PF00883">
    <property type="entry name" value="Peptidase_M17"/>
    <property type="match status" value="1"/>
</dbReference>
<protein>
    <submittedName>
        <fullName evidence="7">Leucyl aminopeptidase family protein</fullName>
    </submittedName>
</protein>
<keyword evidence="2 7" id="KW-0031">Aminopeptidase</keyword>
<keyword evidence="5" id="KW-0464">Manganese</keyword>
<sequence>EKMNAFLAVNRASAHPPRLIHLSYKAKNAKKRIVFVGKGLTYDSGGLSLKPADYMLTMKADKSGAAAAMGIIKAIAELALE</sequence>
<dbReference type="GO" id="GO:0030145">
    <property type="term" value="F:manganese ion binding"/>
    <property type="evidence" value="ECO:0007669"/>
    <property type="project" value="InterPro"/>
</dbReference>